<reference evidence="1 2" key="1">
    <citation type="submission" date="2021-04" db="EMBL/GenBank/DDBJ databases">
        <title>Molecular and phenotypic characterization and identification of bacterial isolates recovered from the Anatolian ground squirrels (Spermophilus xanthoprymnus) and which have the potential to form a new species in the Campylobacter genus.</title>
        <authorList>
            <person name="Aydin F."/>
            <person name="Abay S."/>
            <person name="Kayman T."/>
            <person name="Karakaya E."/>
            <person name="Mustak H.K."/>
            <person name="Mustak I.B."/>
            <person name="Bilgin N."/>
            <person name="Duzler A."/>
            <person name="Sahin O."/>
            <person name="Guran O."/>
            <person name="Saticioglu I.B."/>
        </authorList>
    </citation>
    <scope>NUCLEOTIDE SEQUENCE [LARGE SCALE GENOMIC DNA]</scope>
    <source>
        <strain evidence="2">faydin-G24</strain>
    </source>
</reference>
<dbReference type="EMBL" id="JAGSSW010000001">
    <property type="protein sequence ID" value="MBR8463209.1"/>
    <property type="molecule type" value="Genomic_DNA"/>
</dbReference>
<keyword evidence="2" id="KW-1185">Reference proteome</keyword>
<evidence type="ECO:0008006" key="3">
    <source>
        <dbReference type="Google" id="ProtNLM"/>
    </source>
</evidence>
<evidence type="ECO:0000313" key="1">
    <source>
        <dbReference type="EMBL" id="MBR8463209.1"/>
    </source>
</evidence>
<accession>A0ABS5HG02</accession>
<name>A0ABS5HG02_9BACT</name>
<dbReference type="PROSITE" id="PS51257">
    <property type="entry name" value="PROKAR_LIPOPROTEIN"/>
    <property type="match status" value="1"/>
</dbReference>
<protein>
    <recommendedName>
        <fullName evidence="3">Cytochrome C</fullName>
    </recommendedName>
</protein>
<organism evidence="1 2">
    <name type="scientific">Campylobacter anatolicus</name>
    <dbReference type="NCBI Taxonomy" id="2829105"/>
    <lineage>
        <taxon>Bacteria</taxon>
        <taxon>Pseudomonadati</taxon>
        <taxon>Campylobacterota</taxon>
        <taxon>Epsilonproteobacteria</taxon>
        <taxon>Campylobacterales</taxon>
        <taxon>Campylobacteraceae</taxon>
        <taxon>Campylobacter</taxon>
    </lineage>
</organism>
<evidence type="ECO:0000313" key="2">
    <source>
        <dbReference type="Proteomes" id="UP000682951"/>
    </source>
</evidence>
<dbReference type="Proteomes" id="UP000682951">
    <property type="component" value="Unassembled WGS sequence"/>
</dbReference>
<comment type="caution">
    <text evidence="1">The sequence shown here is derived from an EMBL/GenBank/DDBJ whole genome shotgun (WGS) entry which is preliminary data.</text>
</comment>
<proteinExistence type="predicted"/>
<gene>
    <name evidence="1" type="ORF">KDD93_01290</name>
</gene>
<sequence>MMKNLAFLLMFLVFLMGCEDKKTQILEQNDSVPADIPISHIDANVSIDETLPPEPAIEGVADTEKQSK</sequence>